<keyword evidence="2" id="KW-1185">Reference proteome</keyword>
<reference evidence="1 2" key="1">
    <citation type="journal article" date="2019" name="Nat. Ecol. Evol.">
        <title>Megaphylogeny resolves global patterns of mushroom evolution.</title>
        <authorList>
            <person name="Varga T."/>
            <person name="Krizsan K."/>
            <person name="Foldi C."/>
            <person name="Dima B."/>
            <person name="Sanchez-Garcia M."/>
            <person name="Sanchez-Ramirez S."/>
            <person name="Szollosi G.J."/>
            <person name="Szarkandi J.G."/>
            <person name="Papp V."/>
            <person name="Albert L."/>
            <person name="Andreopoulos W."/>
            <person name="Angelini C."/>
            <person name="Antonin V."/>
            <person name="Barry K.W."/>
            <person name="Bougher N.L."/>
            <person name="Buchanan P."/>
            <person name="Buyck B."/>
            <person name="Bense V."/>
            <person name="Catcheside P."/>
            <person name="Chovatia M."/>
            <person name="Cooper J."/>
            <person name="Damon W."/>
            <person name="Desjardin D."/>
            <person name="Finy P."/>
            <person name="Geml J."/>
            <person name="Haridas S."/>
            <person name="Hughes K."/>
            <person name="Justo A."/>
            <person name="Karasinski D."/>
            <person name="Kautmanova I."/>
            <person name="Kiss B."/>
            <person name="Kocsube S."/>
            <person name="Kotiranta H."/>
            <person name="LaButti K.M."/>
            <person name="Lechner B.E."/>
            <person name="Liimatainen K."/>
            <person name="Lipzen A."/>
            <person name="Lukacs Z."/>
            <person name="Mihaltcheva S."/>
            <person name="Morgado L.N."/>
            <person name="Niskanen T."/>
            <person name="Noordeloos M.E."/>
            <person name="Ohm R.A."/>
            <person name="Ortiz-Santana B."/>
            <person name="Ovrebo C."/>
            <person name="Racz N."/>
            <person name="Riley R."/>
            <person name="Savchenko A."/>
            <person name="Shiryaev A."/>
            <person name="Soop K."/>
            <person name="Spirin V."/>
            <person name="Szebenyi C."/>
            <person name="Tomsovsky M."/>
            <person name="Tulloss R.E."/>
            <person name="Uehling J."/>
            <person name="Grigoriev I.V."/>
            <person name="Vagvolgyi C."/>
            <person name="Papp T."/>
            <person name="Martin F.M."/>
            <person name="Miettinen O."/>
            <person name="Hibbett D.S."/>
            <person name="Nagy L.G."/>
        </authorList>
    </citation>
    <scope>NUCLEOTIDE SEQUENCE [LARGE SCALE GENOMIC DNA]</scope>
    <source>
        <strain evidence="1 2">NL-1719</strain>
    </source>
</reference>
<name>A0ACD3A1L9_9AGAR</name>
<evidence type="ECO:0000313" key="2">
    <source>
        <dbReference type="Proteomes" id="UP000308600"/>
    </source>
</evidence>
<accession>A0ACD3A1L9</accession>
<proteinExistence type="predicted"/>
<protein>
    <submittedName>
        <fullName evidence="1">Uncharacterized protein</fullName>
    </submittedName>
</protein>
<sequence length="218" mass="25643">LANFAKTCKRFRTLAHSFYGRAFDATRPLKKHFIPTEIVEFHARMKYADALISGSTALQLFERMDYPNSDLDVYVQEDRSNALLSWLEDRYLLTGASRWYKDPPRMHRAISKVYTFERNFNGQHSAVQLILTSDHPLEAILEFNLSCVMNFITHEHAYSLFPYSTFVRREALLMNERHHDAMYAKYYNRGFAIADLLEEDICVPRATRWVNDGQCWKI</sequence>
<dbReference type="Proteomes" id="UP000308600">
    <property type="component" value="Unassembled WGS sequence"/>
</dbReference>
<feature type="non-terminal residue" evidence="1">
    <location>
        <position position="1"/>
    </location>
</feature>
<feature type="non-terminal residue" evidence="1">
    <location>
        <position position="218"/>
    </location>
</feature>
<dbReference type="EMBL" id="ML208953">
    <property type="protein sequence ID" value="TFK59529.1"/>
    <property type="molecule type" value="Genomic_DNA"/>
</dbReference>
<organism evidence="1 2">
    <name type="scientific">Pluteus cervinus</name>
    <dbReference type="NCBI Taxonomy" id="181527"/>
    <lineage>
        <taxon>Eukaryota</taxon>
        <taxon>Fungi</taxon>
        <taxon>Dikarya</taxon>
        <taxon>Basidiomycota</taxon>
        <taxon>Agaricomycotina</taxon>
        <taxon>Agaricomycetes</taxon>
        <taxon>Agaricomycetidae</taxon>
        <taxon>Agaricales</taxon>
        <taxon>Pluteineae</taxon>
        <taxon>Pluteaceae</taxon>
        <taxon>Pluteus</taxon>
    </lineage>
</organism>
<evidence type="ECO:0000313" key="1">
    <source>
        <dbReference type="EMBL" id="TFK59529.1"/>
    </source>
</evidence>
<gene>
    <name evidence="1" type="ORF">BDN72DRAFT_732535</name>
</gene>